<organism evidence="6 7">
    <name type="scientific">Amycolatopsis sulphurea</name>
    <dbReference type="NCBI Taxonomy" id="76022"/>
    <lineage>
        <taxon>Bacteria</taxon>
        <taxon>Bacillati</taxon>
        <taxon>Actinomycetota</taxon>
        <taxon>Actinomycetes</taxon>
        <taxon>Pseudonocardiales</taxon>
        <taxon>Pseudonocardiaceae</taxon>
        <taxon>Amycolatopsis</taxon>
    </lineage>
</organism>
<evidence type="ECO:0000313" key="7">
    <source>
        <dbReference type="Proteomes" id="UP000243542"/>
    </source>
</evidence>
<evidence type="ECO:0000256" key="1">
    <source>
        <dbReference type="ARBA" id="ARBA00022691"/>
    </source>
</evidence>
<evidence type="ECO:0000259" key="5">
    <source>
        <dbReference type="PROSITE" id="PS51918"/>
    </source>
</evidence>
<dbReference type="SFLD" id="SFLDG01386">
    <property type="entry name" value="main_SPASM_domain-containing"/>
    <property type="match status" value="1"/>
</dbReference>
<reference evidence="6 7" key="1">
    <citation type="submission" date="2017-10" db="EMBL/GenBank/DDBJ databases">
        <title>Sequencing the genomes of 1000 actinobacteria strains.</title>
        <authorList>
            <person name="Klenk H.-P."/>
        </authorList>
    </citation>
    <scope>NUCLEOTIDE SEQUENCE [LARGE SCALE GENOMIC DNA]</scope>
    <source>
        <strain evidence="6 7">DSM 46092</strain>
    </source>
</reference>
<proteinExistence type="predicted"/>
<dbReference type="NCBIfam" id="NF041718">
    <property type="entry name" value="rSAM_phane_AMC"/>
    <property type="match status" value="1"/>
</dbReference>
<evidence type="ECO:0000256" key="3">
    <source>
        <dbReference type="ARBA" id="ARBA00023004"/>
    </source>
</evidence>
<keyword evidence="4" id="KW-0411">Iron-sulfur</keyword>
<protein>
    <recommendedName>
        <fullName evidence="5">Radical SAM core domain-containing protein</fullName>
    </recommendedName>
</protein>
<evidence type="ECO:0000256" key="2">
    <source>
        <dbReference type="ARBA" id="ARBA00022723"/>
    </source>
</evidence>
<dbReference type="InterPro" id="IPR007197">
    <property type="entry name" value="rSAM"/>
</dbReference>
<dbReference type="PROSITE" id="PS51918">
    <property type="entry name" value="RADICAL_SAM"/>
    <property type="match status" value="1"/>
</dbReference>
<keyword evidence="2" id="KW-0479">Metal-binding</keyword>
<comment type="caution">
    <text evidence="6">The sequence shown here is derived from an EMBL/GenBank/DDBJ whole genome shotgun (WGS) entry which is preliminary data.</text>
</comment>
<dbReference type="SUPFAM" id="SSF102114">
    <property type="entry name" value="Radical SAM enzymes"/>
    <property type="match status" value="1"/>
</dbReference>
<dbReference type="SFLD" id="SFLDS00029">
    <property type="entry name" value="Radical_SAM"/>
    <property type="match status" value="1"/>
</dbReference>
<name>A0A2A9FHR9_9PSEU</name>
<dbReference type="AlphaFoldDB" id="A0A2A9FHR9"/>
<keyword evidence="7" id="KW-1185">Reference proteome</keyword>
<dbReference type="PANTHER" id="PTHR43273:SF8">
    <property type="entry name" value="RADICAL SAM DOMAIN PROTEIN"/>
    <property type="match status" value="1"/>
</dbReference>
<dbReference type="RefSeq" id="WP_098514178.1">
    <property type="nucleotide sequence ID" value="NZ_JBIAKZ010000003.1"/>
</dbReference>
<dbReference type="GO" id="GO:0051536">
    <property type="term" value="F:iron-sulfur cluster binding"/>
    <property type="evidence" value="ECO:0007669"/>
    <property type="project" value="UniProtKB-KW"/>
</dbReference>
<feature type="domain" description="Radical SAM core" evidence="5">
    <location>
        <begin position="1"/>
        <end position="225"/>
    </location>
</feature>
<accession>A0A2A9FHR9</accession>
<dbReference type="Gene3D" id="3.20.20.70">
    <property type="entry name" value="Aldolase class I"/>
    <property type="match status" value="1"/>
</dbReference>
<dbReference type="GO" id="GO:0016491">
    <property type="term" value="F:oxidoreductase activity"/>
    <property type="evidence" value="ECO:0007669"/>
    <property type="project" value="InterPro"/>
</dbReference>
<dbReference type="Proteomes" id="UP000243542">
    <property type="component" value="Unassembled WGS sequence"/>
</dbReference>
<evidence type="ECO:0000256" key="4">
    <source>
        <dbReference type="ARBA" id="ARBA00023014"/>
    </source>
</evidence>
<dbReference type="CDD" id="cd01335">
    <property type="entry name" value="Radical_SAM"/>
    <property type="match status" value="1"/>
</dbReference>
<dbReference type="InterPro" id="IPR058240">
    <property type="entry name" value="rSAM_sf"/>
</dbReference>
<dbReference type="Pfam" id="PF04055">
    <property type="entry name" value="Radical_SAM"/>
    <property type="match status" value="1"/>
</dbReference>
<dbReference type="SFLD" id="SFLDG01067">
    <property type="entry name" value="SPASM/twitch_domain_containing"/>
    <property type="match status" value="1"/>
</dbReference>
<keyword evidence="1" id="KW-0949">S-adenosyl-L-methionine</keyword>
<dbReference type="InterPro" id="IPR023867">
    <property type="entry name" value="Sulphatase_maturase_rSAM"/>
</dbReference>
<dbReference type="GO" id="GO:0046872">
    <property type="term" value="F:metal ion binding"/>
    <property type="evidence" value="ECO:0007669"/>
    <property type="project" value="UniProtKB-KW"/>
</dbReference>
<dbReference type="PANTHER" id="PTHR43273">
    <property type="entry name" value="ANAEROBIC SULFATASE-MATURATING ENZYME HOMOLOG ASLB-RELATED"/>
    <property type="match status" value="1"/>
</dbReference>
<dbReference type="SFLD" id="SFLDG01072">
    <property type="entry name" value="dehydrogenase_like"/>
    <property type="match status" value="1"/>
</dbReference>
<gene>
    <name evidence="6" type="ORF">ATK36_5689</name>
</gene>
<evidence type="ECO:0000313" key="6">
    <source>
        <dbReference type="EMBL" id="PFG50453.1"/>
    </source>
</evidence>
<dbReference type="InterPro" id="IPR013785">
    <property type="entry name" value="Aldolase_TIM"/>
</dbReference>
<keyword evidence="3" id="KW-0408">Iron</keyword>
<sequence length="373" mass="39888">MFNATTSVVLQPTTLCNLDCRYCYLPLRRRNLTMSTEVARAVAASIEPWTRAQAVEVCWHGGEPLAMGRARLGALFDCFAGLDVAHGVQTNGVLVDDGWCRFFTERNVHVGVSIDGTRADTAARVDRAGKPVYDRIVRGIRKLKEHGLDVSIIAVVSDPTPAHARRLYEFAAGAGVASLGVNVEEQEGVNAASNAHDMNTVTSFWAALAHAWQANPVVPVRELSRALGYVDFVLRDGADGEAEGLAGGVDPLPTVGYDGSVTLISPELAGFSSPRFGDFACGNVLRSSLDDLIRSGTDSAWVAEYSAGLSACRDSCAYFEFCGGGQPANRYFEQGRFDGTQTNYCRNSKIALLEGVLRGVGRNGVAAGADSRE</sequence>
<dbReference type="EMBL" id="PDJK01000002">
    <property type="protein sequence ID" value="PFG50453.1"/>
    <property type="molecule type" value="Genomic_DNA"/>
</dbReference>